<evidence type="ECO:0000313" key="3">
    <source>
        <dbReference type="Proteomes" id="UP000066624"/>
    </source>
</evidence>
<evidence type="ECO:0000313" key="2">
    <source>
        <dbReference type="EMBL" id="AKS41601.1"/>
    </source>
</evidence>
<dbReference type="STRING" id="1579979.WM2015_1227"/>
<feature type="region of interest" description="Disordered" evidence="1">
    <location>
        <begin position="1"/>
        <end position="20"/>
    </location>
</feature>
<sequence>MGLAACATVSPEPASTTGPARAYPIDLAPARMDQLPPALAPFQHEWPAYWKGTVRGIRSARETAVSAWLVELLDPPERLGDYCVAKGLVWRYEVTAAGLEAHGSTATSSARREPVGVDCLATVDQSYFSVDPALMKDLPAILSGAAAAFACLGGNEADPDLCRSGRISRALVRMVSRVDAFEPVSLAQGSGSSASRSARLSYLYRGESGLFLIRVRLRERDGAWFMTDAEAIPVDA</sequence>
<proteinExistence type="predicted"/>
<protein>
    <submittedName>
        <fullName evidence="2">Uncharacterized protein</fullName>
    </submittedName>
</protein>
<organism evidence="2 3">
    <name type="scientific">Wenzhouxiangella marina</name>
    <dbReference type="NCBI Taxonomy" id="1579979"/>
    <lineage>
        <taxon>Bacteria</taxon>
        <taxon>Pseudomonadati</taxon>
        <taxon>Pseudomonadota</taxon>
        <taxon>Gammaproteobacteria</taxon>
        <taxon>Chromatiales</taxon>
        <taxon>Wenzhouxiangellaceae</taxon>
        <taxon>Wenzhouxiangella</taxon>
    </lineage>
</organism>
<dbReference type="KEGG" id="wma:WM2015_1227"/>
<dbReference type="EMBL" id="CP012154">
    <property type="protein sequence ID" value="AKS41601.1"/>
    <property type="molecule type" value="Genomic_DNA"/>
</dbReference>
<dbReference type="Proteomes" id="UP000066624">
    <property type="component" value="Chromosome"/>
</dbReference>
<keyword evidence="3" id="KW-1185">Reference proteome</keyword>
<evidence type="ECO:0000256" key="1">
    <source>
        <dbReference type="SAM" id="MobiDB-lite"/>
    </source>
</evidence>
<name>A0A0K0XVF4_9GAMM</name>
<accession>A0A0K0XVF4</accession>
<dbReference type="AlphaFoldDB" id="A0A0K0XVF4"/>
<gene>
    <name evidence="2" type="ORF">WM2015_1227</name>
</gene>
<reference evidence="2 3" key="1">
    <citation type="submission" date="2015-07" db="EMBL/GenBank/DDBJ databases">
        <authorList>
            <person name="Noorani M."/>
        </authorList>
    </citation>
    <scope>NUCLEOTIDE SEQUENCE [LARGE SCALE GENOMIC DNA]</scope>
    <source>
        <strain evidence="2 3">KCTC 42284</strain>
    </source>
</reference>